<dbReference type="AlphaFoldDB" id="A0AAV2PLM1"/>
<protein>
    <recommendedName>
        <fullName evidence="4">F-box domain-containing protein</fullName>
    </recommendedName>
</protein>
<feature type="repeat" description="WD" evidence="3">
    <location>
        <begin position="290"/>
        <end position="331"/>
    </location>
</feature>
<gene>
    <name evidence="5" type="ORF">MNOR_LOCUS1394</name>
</gene>
<dbReference type="Pfam" id="PF12937">
    <property type="entry name" value="F-box-like"/>
    <property type="match status" value="1"/>
</dbReference>
<evidence type="ECO:0000256" key="3">
    <source>
        <dbReference type="PROSITE-ProRule" id="PRU00221"/>
    </source>
</evidence>
<comment type="caution">
    <text evidence="5">The sequence shown here is derived from an EMBL/GenBank/DDBJ whole genome shotgun (WGS) entry which is preliminary data.</text>
</comment>
<organism evidence="5 6">
    <name type="scientific">Meganyctiphanes norvegica</name>
    <name type="common">Northern krill</name>
    <name type="synonym">Thysanopoda norvegica</name>
    <dbReference type="NCBI Taxonomy" id="48144"/>
    <lineage>
        <taxon>Eukaryota</taxon>
        <taxon>Metazoa</taxon>
        <taxon>Ecdysozoa</taxon>
        <taxon>Arthropoda</taxon>
        <taxon>Crustacea</taxon>
        <taxon>Multicrustacea</taxon>
        <taxon>Malacostraca</taxon>
        <taxon>Eumalacostraca</taxon>
        <taxon>Eucarida</taxon>
        <taxon>Euphausiacea</taxon>
        <taxon>Euphausiidae</taxon>
        <taxon>Meganyctiphanes</taxon>
    </lineage>
</organism>
<dbReference type="SMART" id="SM00320">
    <property type="entry name" value="WD40"/>
    <property type="match status" value="3"/>
</dbReference>
<dbReference type="SUPFAM" id="SSF81383">
    <property type="entry name" value="F-box domain"/>
    <property type="match status" value="1"/>
</dbReference>
<evidence type="ECO:0000313" key="5">
    <source>
        <dbReference type="EMBL" id="CAL4060466.1"/>
    </source>
</evidence>
<proteinExistence type="predicted"/>
<dbReference type="PROSITE" id="PS50294">
    <property type="entry name" value="WD_REPEATS_REGION"/>
    <property type="match status" value="1"/>
</dbReference>
<dbReference type="Gene3D" id="2.130.10.10">
    <property type="entry name" value="YVTN repeat-like/Quinoprotein amine dehydrogenase"/>
    <property type="match status" value="1"/>
</dbReference>
<dbReference type="InterPro" id="IPR001810">
    <property type="entry name" value="F-box_dom"/>
</dbReference>
<dbReference type="PANTHER" id="PTHR44436:SF1">
    <property type="entry name" value="F-BOX_WD REPEAT-CONTAINING PROTEIN 2"/>
    <property type="match status" value="1"/>
</dbReference>
<accession>A0AAV2PLM1</accession>
<name>A0AAV2PLM1_MEGNR</name>
<dbReference type="InterPro" id="IPR036322">
    <property type="entry name" value="WD40_repeat_dom_sf"/>
</dbReference>
<sequence>MTHTGKSVYTTQRCHSTMPLNDATQRCHSTMPLNDGTLWQDSTQRCHSTMPINDERGGGEGEEGEGPVRWLLLAQGASQSFYVQWRLSASLSNQDKPDLLSLLPPELQLTVLHYIDGPSLLSACKVSKEWREILLTHSSLWTKKCRELGVNMDISHVLEDPRWHNIYVQSLNQMTALKTDTAFSESFIYLQNCKTAVKAVDYQHGFLCTVSEEDYINIWQLEKNIPVMAFPVDRAVSCIKFHPHFLLVCGHFVGMLTSWDLSEMANLNCATYDFEQSAVDCPDLFLKNKFKMHSGPIFSCDFSQELNLLVSGGGDECIKLWCLSTGLVVRSLPNQNHWVLKVILMPDLSFSSQHTIICMTRDDVNKIRWSAAGDENSCTLSLIDRMGSIDELDIQVCIKLNAGKNNFFTPGLQHSSKFIGLIRQDIDEKNATLMIYNIYSFELVYEVSLQFKVKKLLALGNRYALLLTVGSILYSSTLIIVDIVTGKVIGSHTVPHSKMTTPDGAQLVVGDTQWLDGLTGDLVIQSSLGYDKLKQNKSAPCNLKNGYQIDGGIVNNYRNSRDSPLPLYSEPEMKHISIRSQGQLVLALGIQSEPGRLFTLWWSQPQQEPKCKEE</sequence>
<feature type="domain" description="F-box" evidence="4">
    <location>
        <begin position="97"/>
        <end position="144"/>
    </location>
</feature>
<dbReference type="Gene3D" id="1.20.1280.50">
    <property type="match status" value="1"/>
</dbReference>
<keyword evidence="6" id="KW-1185">Reference proteome</keyword>
<dbReference type="InterPro" id="IPR042627">
    <property type="entry name" value="FBXW2"/>
</dbReference>
<reference evidence="5 6" key="1">
    <citation type="submission" date="2024-05" db="EMBL/GenBank/DDBJ databases">
        <authorList>
            <person name="Wallberg A."/>
        </authorList>
    </citation>
    <scope>NUCLEOTIDE SEQUENCE [LARGE SCALE GENOMIC DNA]</scope>
</reference>
<dbReference type="SMART" id="SM00256">
    <property type="entry name" value="FBOX"/>
    <property type="match status" value="1"/>
</dbReference>
<dbReference type="InterPro" id="IPR001680">
    <property type="entry name" value="WD40_rpt"/>
</dbReference>
<feature type="non-terminal residue" evidence="5">
    <location>
        <position position="614"/>
    </location>
</feature>
<dbReference type="Pfam" id="PF00400">
    <property type="entry name" value="WD40"/>
    <property type="match status" value="1"/>
</dbReference>
<dbReference type="Proteomes" id="UP001497623">
    <property type="component" value="Unassembled WGS sequence"/>
</dbReference>
<dbReference type="EMBL" id="CAXKWB010000370">
    <property type="protein sequence ID" value="CAL4060466.1"/>
    <property type="molecule type" value="Genomic_DNA"/>
</dbReference>
<dbReference type="InterPro" id="IPR015943">
    <property type="entry name" value="WD40/YVTN_repeat-like_dom_sf"/>
</dbReference>
<evidence type="ECO:0000259" key="4">
    <source>
        <dbReference type="PROSITE" id="PS50181"/>
    </source>
</evidence>
<keyword evidence="1 3" id="KW-0853">WD repeat</keyword>
<dbReference type="SUPFAM" id="SSF50978">
    <property type="entry name" value="WD40 repeat-like"/>
    <property type="match status" value="1"/>
</dbReference>
<dbReference type="InterPro" id="IPR036047">
    <property type="entry name" value="F-box-like_dom_sf"/>
</dbReference>
<evidence type="ECO:0000313" key="6">
    <source>
        <dbReference type="Proteomes" id="UP001497623"/>
    </source>
</evidence>
<evidence type="ECO:0000256" key="2">
    <source>
        <dbReference type="ARBA" id="ARBA00022737"/>
    </source>
</evidence>
<dbReference type="PROSITE" id="PS50181">
    <property type="entry name" value="FBOX"/>
    <property type="match status" value="1"/>
</dbReference>
<dbReference type="PROSITE" id="PS50082">
    <property type="entry name" value="WD_REPEATS_2"/>
    <property type="match status" value="1"/>
</dbReference>
<dbReference type="PANTHER" id="PTHR44436">
    <property type="entry name" value="F-BOX/WD REPEAT-CONTAINING PROTEIN 2"/>
    <property type="match status" value="1"/>
</dbReference>
<evidence type="ECO:0000256" key="1">
    <source>
        <dbReference type="ARBA" id="ARBA00022574"/>
    </source>
</evidence>
<keyword evidence="2" id="KW-0677">Repeat</keyword>